<evidence type="ECO:0000256" key="1">
    <source>
        <dbReference type="SAM" id="Phobius"/>
    </source>
</evidence>
<organism evidence="2 3">
    <name type="scientific">Buchnera aphidicola</name>
    <name type="common">Cinara pseudotaxifoliae</name>
    <dbReference type="NCBI Taxonomy" id="655384"/>
    <lineage>
        <taxon>Bacteria</taxon>
        <taxon>Pseudomonadati</taxon>
        <taxon>Pseudomonadota</taxon>
        <taxon>Gammaproteobacteria</taxon>
        <taxon>Enterobacterales</taxon>
        <taxon>Erwiniaceae</taxon>
        <taxon>Buchnera</taxon>
    </lineage>
</organism>
<feature type="transmembrane region" description="Helical" evidence="1">
    <location>
        <begin position="21"/>
        <end position="43"/>
    </location>
</feature>
<dbReference type="EMBL" id="LR217732">
    <property type="protein sequence ID" value="VFP86093.1"/>
    <property type="molecule type" value="Genomic_DNA"/>
</dbReference>
<sequence length="107" mass="13061">MFTKTKDNFMKKIMFFIKKKFFFGFLLSSFFAGIYCFVLTKFFSSYYHYKHFCFLLVSAQVFFYFRYFLGMRFLKKNIFIISSLIFMSIIISIITIGSLWIFDHLNH</sequence>
<dbReference type="AlphaFoldDB" id="A0A451DHI8"/>
<feature type="transmembrane region" description="Helical" evidence="1">
    <location>
        <begin position="78"/>
        <end position="102"/>
    </location>
</feature>
<dbReference type="RefSeq" id="WP_075474844.1">
    <property type="nucleotide sequence ID" value="NZ_LR217732.1"/>
</dbReference>
<dbReference type="STRING" id="655384.GCA_900128595_00303"/>
<accession>A0A451DHI8</accession>
<proteinExistence type="predicted"/>
<keyword evidence="1" id="KW-0472">Membrane</keyword>
<protein>
    <submittedName>
        <fullName evidence="2">Cytochrome bo(3) ubiquinol oxidase subunit 4</fullName>
    </submittedName>
</protein>
<feature type="transmembrane region" description="Helical" evidence="1">
    <location>
        <begin position="49"/>
        <end position="69"/>
    </location>
</feature>
<evidence type="ECO:0000313" key="2">
    <source>
        <dbReference type="EMBL" id="VFP86093.1"/>
    </source>
</evidence>
<gene>
    <name evidence="2" type="primary">cyoD</name>
    <name evidence="2" type="ORF">BUCIPSTX3056_301</name>
</gene>
<keyword evidence="1" id="KW-0812">Transmembrane</keyword>
<name>A0A451DHI8_9GAMM</name>
<reference evidence="2 3" key="1">
    <citation type="submission" date="2019-02" db="EMBL/GenBank/DDBJ databases">
        <authorList>
            <person name="Manzano-Marin A."/>
            <person name="Manzano-Marin A."/>
        </authorList>
    </citation>
    <scope>NUCLEOTIDE SEQUENCE [LARGE SCALE GENOMIC DNA]</scope>
    <source>
        <strain evidence="2 3">BuCipseudotaxifoliae</strain>
    </source>
</reference>
<dbReference type="Proteomes" id="UP000294449">
    <property type="component" value="Chromosome"/>
</dbReference>
<keyword evidence="1" id="KW-1133">Transmembrane helix</keyword>
<evidence type="ECO:0000313" key="3">
    <source>
        <dbReference type="Proteomes" id="UP000294449"/>
    </source>
</evidence>